<dbReference type="AlphaFoldDB" id="A0A7Z0WG42"/>
<evidence type="ECO:0000256" key="1">
    <source>
        <dbReference type="ARBA" id="ARBA00006219"/>
    </source>
</evidence>
<dbReference type="GO" id="GO:0016301">
    <property type="term" value="F:kinase activity"/>
    <property type="evidence" value="ECO:0007669"/>
    <property type="project" value="UniProtKB-KW"/>
</dbReference>
<accession>A0A7Z0WG42</accession>
<evidence type="ECO:0000313" key="11">
    <source>
        <dbReference type="EMBL" id="OLF06493.1"/>
    </source>
</evidence>
<name>A0A7Z0WG42_9PSEU</name>
<evidence type="ECO:0000256" key="7">
    <source>
        <dbReference type="PIRNR" id="PIRNR000706"/>
    </source>
</evidence>
<dbReference type="InterPro" id="IPR051678">
    <property type="entry name" value="AGP_Transferase"/>
</dbReference>
<feature type="binding site" evidence="9">
    <location>
        <position position="188"/>
    </location>
    <ligand>
        <name>Mg(2+)</name>
        <dbReference type="ChEBI" id="CHEBI:18420"/>
    </ligand>
</feature>
<dbReference type="InterPro" id="IPR011009">
    <property type="entry name" value="Kinase-like_dom_sf"/>
</dbReference>
<dbReference type="GO" id="GO:0005524">
    <property type="term" value="F:ATP binding"/>
    <property type="evidence" value="ECO:0007669"/>
    <property type="project" value="UniProtKB-KW"/>
</dbReference>
<dbReference type="InterPro" id="IPR024165">
    <property type="entry name" value="Kan/Strep_kinase"/>
</dbReference>
<dbReference type="GO" id="GO:0016773">
    <property type="term" value="F:phosphotransferase activity, alcohol group as acceptor"/>
    <property type="evidence" value="ECO:0007669"/>
    <property type="project" value="InterPro"/>
</dbReference>
<feature type="domain" description="Aminoglycoside phosphotransferase" evidence="10">
    <location>
        <begin position="18"/>
        <end position="240"/>
    </location>
</feature>
<evidence type="ECO:0000256" key="5">
    <source>
        <dbReference type="ARBA" id="ARBA00022840"/>
    </source>
</evidence>
<proteinExistence type="inferred from homology"/>
<dbReference type="NCBIfam" id="NF032896">
    <property type="entry name" value="APH_3pp"/>
    <property type="match status" value="1"/>
</dbReference>
<evidence type="ECO:0000256" key="8">
    <source>
        <dbReference type="PIRSR" id="PIRSR000706-1"/>
    </source>
</evidence>
<dbReference type="SUPFAM" id="SSF56112">
    <property type="entry name" value="Protein kinase-like (PK-like)"/>
    <property type="match status" value="1"/>
</dbReference>
<dbReference type="RefSeq" id="WP_075136674.1">
    <property type="nucleotide sequence ID" value="NZ_MSIF01000021.1"/>
</dbReference>
<evidence type="ECO:0000256" key="4">
    <source>
        <dbReference type="ARBA" id="ARBA00022777"/>
    </source>
</evidence>
<keyword evidence="6 7" id="KW-0046">Antibiotic resistance</keyword>
<comment type="similarity">
    <text evidence="1 7">Belongs to the aminoglycoside phosphotransferase family.</text>
</comment>
<protein>
    <submittedName>
        <fullName evidence="11">APH(3'') family aminoglycoside O-phosphotransferase</fullName>
    </submittedName>
</protein>
<organism evidence="11 12">
    <name type="scientific">Actinophytocola xinjiangensis</name>
    <dbReference type="NCBI Taxonomy" id="485602"/>
    <lineage>
        <taxon>Bacteria</taxon>
        <taxon>Bacillati</taxon>
        <taxon>Actinomycetota</taxon>
        <taxon>Actinomycetes</taxon>
        <taxon>Pseudonocardiales</taxon>
        <taxon>Pseudonocardiaceae</taxon>
    </lineage>
</organism>
<reference evidence="11 12" key="1">
    <citation type="submission" date="2016-12" db="EMBL/GenBank/DDBJ databases">
        <title>The draft genome sequence of Actinophytocola xinjiangensis.</title>
        <authorList>
            <person name="Wang W."/>
            <person name="Yuan L."/>
        </authorList>
    </citation>
    <scope>NUCLEOTIDE SEQUENCE [LARGE SCALE GENOMIC DNA]</scope>
    <source>
        <strain evidence="11 12">CGMCC 4.4663</strain>
    </source>
</reference>
<comment type="caution">
    <text evidence="11">The sequence shown here is derived from an EMBL/GenBank/DDBJ whole genome shotgun (WGS) entry which is preliminary data.</text>
</comment>
<dbReference type="Proteomes" id="UP000185696">
    <property type="component" value="Unassembled WGS sequence"/>
</dbReference>
<evidence type="ECO:0000256" key="9">
    <source>
        <dbReference type="PIRSR" id="PIRSR000706-2"/>
    </source>
</evidence>
<gene>
    <name evidence="11" type="ORF">BLA60_31495</name>
</gene>
<evidence type="ECO:0000256" key="2">
    <source>
        <dbReference type="ARBA" id="ARBA00022679"/>
    </source>
</evidence>
<dbReference type="GO" id="GO:0046872">
    <property type="term" value="F:metal ion binding"/>
    <property type="evidence" value="ECO:0007669"/>
    <property type="project" value="UniProtKB-KW"/>
</dbReference>
<dbReference type="GO" id="GO:0046677">
    <property type="term" value="P:response to antibiotic"/>
    <property type="evidence" value="ECO:0007669"/>
    <property type="project" value="UniProtKB-KW"/>
</dbReference>
<keyword evidence="9" id="KW-0460">Magnesium</keyword>
<dbReference type="InterPro" id="IPR002575">
    <property type="entry name" value="Aminoglycoside_PTrfase"/>
</dbReference>
<dbReference type="Gene3D" id="3.90.1200.10">
    <property type="match status" value="1"/>
</dbReference>
<keyword evidence="3 7" id="KW-0547">Nucleotide-binding</keyword>
<dbReference type="Pfam" id="PF01636">
    <property type="entry name" value="APH"/>
    <property type="match status" value="1"/>
</dbReference>
<dbReference type="EMBL" id="MSIF01000021">
    <property type="protein sequence ID" value="OLF06493.1"/>
    <property type="molecule type" value="Genomic_DNA"/>
</dbReference>
<keyword evidence="9" id="KW-0479">Metal-binding</keyword>
<keyword evidence="4 7" id="KW-0418">Kinase</keyword>
<dbReference type="PIRSF" id="PIRSF000706">
    <property type="entry name" value="Kanamycin_kin"/>
    <property type="match status" value="1"/>
</dbReference>
<sequence>MGVSPESLLARCAPGEWVPVTSGESGARVFRSVDGSRYAKCAQADPLARERDRIQWLSDAGVPGPSVLEWIAGDDGACVVTSAVRGVSAEALPAETLWRAWPAITEAVRQLHSLPVEDCPFSRDLTEMFAIAEDVVARGAVDPEFLPVDQQRTSPAELLGRLAPQVGQRVAEEAADSVVCHGDLCLPNIVLDPDTVTVAGFIDLGRLGRADRYADIALLLANAREIWGDESQAVAADAVFADGYGVTLDTERQRFYLHLDPLTWDSVQDSGGLDLNE</sequence>
<dbReference type="PANTHER" id="PTHR21310:SF41">
    <property type="entry name" value="3'-PHOSPHOTRANSFERASE, PUTATIVE-RELATED"/>
    <property type="match status" value="1"/>
</dbReference>
<keyword evidence="2 7" id="KW-0808">Transferase</keyword>
<dbReference type="OrthoDB" id="3806873at2"/>
<evidence type="ECO:0000259" key="10">
    <source>
        <dbReference type="Pfam" id="PF01636"/>
    </source>
</evidence>
<keyword evidence="5 7" id="KW-0067">ATP-binding</keyword>
<feature type="binding site" evidence="9">
    <location>
        <position position="203"/>
    </location>
    <ligand>
        <name>Mg(2+)</name>
        <dbReference type="ChEBI" id="CHEBI:18420"/>
    </ligand>
</feature>
<dbReference type="Gene3D" id="3.30.200.20">
    <property type="entry name" value="Phosphorylase Kinase, domain 1"/>
    <property type="match status" value="1"/>
</dbReference>
<evidence type="ECO:0000256" key="6">
    <source>
        <dbReference type="ARBA" id="ARBA00023251"/>
    </source>
</evidence>
<feature type="active site" description="Proton acceptor" evidence="8">
    <location>
        <position position="183"/>
    </location>
</feature>
<keyword evidence="12" id="KW-1185">Reference proteome</keyword>
<evidence type="ECO:0000313" key="12">
    <source>
        <dbReference type="Proteomes" id="UP000185696"/>
    </source>
</evidence>
<evidence type="ECO:0000256" key="3">
    <source>
        <dbReference type="ARBA" id="ARBA00022741"/>
    </source>
</evidence>
<dbReference type="CDD" id="cd05150">
    <property type="entry name" value="APH"/>
    <property type="match status" value="1"/>
</dbReference>
<dbReference type="PANTHER" id="PTHR21310">
    <property type="entry name" value="AMINOGLYCOSIDE PHOSPHOTRANSFERASE-RELATED-RELATED"/>
    <property type="match status" value="1"/>
</dbReference>